<dbReference type="EMBL" id="MN739360">
    <property type="protein sequence ID" value="QHT00874.1"/>
    <property type="molecule type" value="Genomic_DNA"/>
</dbReference>
<dbReference type="AlphaFoldDB" id="A0A6C0CBI1"/>
<sequence length="55" mass="6465">MRKYWSVKCFWQEIALPGNLNALILVHSMLQARDCVAWRFENANVTGQELHHPEI</sequence>
<protein>
    <submittedName>
        <fullName evidence="1">Uncharacterized protein</fullName>
    </submittedName>
</protein>
<proteinExistence type="predicted"/>
<name>A0A6C0CBI1_9ZZZZ</name>
<organism evidence="1">
    <name type="scientific">viral metagenome</name>
    <dbReference type="NCBI Taxonomy" id="1070528"/>
    <lineage>
        <taxon>unclassified sequences</taxon>
        <taxon>metagenomes</taxon>
        <taxon>organismal metagenomes</taxon>
    </lineage>
</organism>
<accession>A0A6C0CBI1</accession>
<reference evidence="1" key="1">
    <citation type="journal article" date="2020" name="Nature">
        <title>Giant virus diversity and host interactions through global metagenomics.</title>
        <authorList>
            <person name="Schulz F."/>
            <person name="Roux S."/>
            <person name="Paez-Espino D."/>
            <person name="Jungbluth S."/>
            <person name="Walsh D.A."/>
            <person name="Denef V.J."/>
            <person name="McMahon K.D."/>
            <person name="Konstantinidis K.T."/>
            <person name="Eloe-Fadrosh E.A."/>
            <person name="Kyrpides N.C."/>
            <person name="Woyke T."/>
        </authorList>
    </citation>
    <scope>NUCLEOTIDE SEQUENCE</scope>
    <source>
        <strain evidence="1">GVMAG-M-3300020192-26</strain>
    </source>
</reference>
<evidence type="ECO:0000313" key="1">
    <source>
        <dbReference type="EMBL" id="QHT00874.1"/>
    </source>
</evidence>